<dbReference type="InterPro" id="IPR050475">
    <property type="entry name" value="Prenyltransferase_related"/>
</dbReference>
<gene>
    <name evidence="7" type="ORF">CMUS01_14549</name>
</gene>
<feature type="transmembrane region" description="Helical" evidence="6">
    <location>
        <begin position="276"/>
        <end position="296"/>
    </location>
</feature>
<feature type="transmembrane region" description="Helical" evidence="6">
    <location>
        <begin position="302"/>
        <end position="319"/>
    </location>
</feature>
<dbReference type="PANTHER" id="PTHR42723:SF1">
    <property type="entry name" value="CHLOROPHYLL SYNTHASE, CHLOROPLASTIC"/>
    <property type="match status" value="1"/>
</dbReference>
<comment type="subcellular location">
    <subcellularLocation>
        <location evidence="1">Membrane</location>
        <topology evidence="1">Multi-pass membrane protein</topology>
    </subcellularLocation>
</comment>
<keyword evidence="2 6" id="KW-0812">Transmembrane</keyword>
<evidence type="ECO:0000256" key="5">
    <source>
        <dbReference type="SAM" id="MobiDB-lite"/>
    </source>
</evidence>
<evidence type="ECO:0000313" key="7">
    <source>
        <dbReference type="EMBL" id="KAF6805749.1"/>
    </source>
</evidence>
<comment type="caution">
    <text evidence="7">The sequence shown here is derived from an EMBL/GenBank/DDBJ whole genome shotgun (WGS) entry which is preliminary data.</text>
</comment>
<evidence type="ECO:0000256" key="1">
    <source>
        <dbReference type="ARBA" id="ARBA00004141"/>
    </source>
</evidence>
<sequence>MSSVEDHALLEKPTGAEAPTSESQLTAPTTCRCLVRLKTYFQNDRVAVMWLTHLQIRHLPYHLKTLYLFSKSDIKTVLVPQTILLLAAILGPEPLTTTSTPDDTTHALRQVPLAVVWMWLNLIVCGVSNQRLPDSVLEDEHNKPWRPIAAGRLTTAQAHTLLLVAIPVVMVASAVLGGFTPTVTMMALLWMYNDLDGSGANVWSRNAINTGGIMCFSAGALEVASGGGELPARAWWWIALTGAAVMTTVQALDFPDMEGDRARGRQTIPLVCGEEVARGGLAVAVVIWSIACPLFWDVRPVGWAAPVGVGFAMAALTVLRREVKFDGVVAKLWCLWMCALYVLPLLARLGEEMVVEGSSAL</sequence>
<dbReference type="AlphaFoldDB" id="A0A8H6J3D2"/>
<evidence type="ECO:0000313" key="8">
    <source>
        <dbReference type="Proteomes" id="UP000639643"/>
    </source>
</evidence>
<accession>A0A8H6J3D2</accession>
<dbReference type="CDD" id="cd13965">
    <property type="entry name" value="PT_UbiA_3"/>
    <property type="match status" value="1"/>
</dbReference>
<dbReference type="GO" id="GO:0016765">
    <property type="term" value="F:transferase activity, transferring alkyl or aryl (other than methyl) groups"/>
    <property type="evidence" value="ECO:0007669"/>
    <property type="project" value="InterPro"/>
</dbReference>
<dbReference type="EMBL" id="WIGM01001063">
    <property type="protein sequence ID" value="KAF6805749.1"/>
    <property type="molecule type" value="Genomic_DNA"/>
</dbReference>
<feature type="transmembrane region" description="Helical" evidence="6">
    <location>
        <begin position="234"/>
        <end position="255"/>
    </location>
</feature>
<dbReference type="Pfam" id="PF01040">
    <property type="entry name" value="UbiA"/>
    <property type="match status" value="1"/>
</dbReference>
<organism evidence="7 8">
    <name type="scientific">Colletotrichum musicola</name>
    <dbReference type="NCBI Taxonomy" id="2175873"/>
    <lineage>
        <taxon>Eukaryota</taxon>
        <taxon>Fungi</taxon>
        <taxon>Dikarya</taxon>
        <taxon>Ascomycota</taxon>
        <taxon>Pezizomycotina</taxon>
        <taxon>Sordariomycetes</taxon>
        <taxon>Hypocreomycetidae</taxon>
        <taxon>Glomerellales</taxon>
        <taxon>Glomerellaceae</taxon>
        <taxon>Colletotrichum</taxon>
        <taxon>Colletotrichum orchidearum species complex</taxon>
    </lineage>
</organism>
<evidence type="ECO:0000256" key="6">
    <source>
        <dbReference type="SAM" id="Phobius"/>
    </source>
</evidence>
<feature type="compositionally biased region" description="Basic and acidic residues" evidence="5">
    <location>
        <begin position="1"/>
        <end position="10"/>
    </location>
</feature>
<keyword evidence="7" id="KW-0808">Transferase</keyword>
<keyword evidence="8" id="KW-1185">Reference proteome</keyword>
<dbReference type="Proteomes" id="UP000639643">
    <property type="component" value="Unassembled WGS sequence"/>
</dbReference>
<dbReference type="GO" id="GO:0016020">
    <property type="term" value="C:membrane"/>
    <property type="evidence" value="ECO:0007669"/>
    <property type="project" value="UniProtKB-SubCell"/>
</dbReference>
<keyword evidence="3 6" id="KW-1133">Transmembrane helix</keyword>
<dbReference type="OrthoDB" id="434972at2759"/>
<protein>
    <submittedName>
        <fullName evidence="7">UbiA prenyltransferase</fullName>
    </submittedName>
</protein>
<name>A0A8H6J3D2_9PEZI</name>
<feature type="region of interest" description="Disordered" evidence="5">
    <location>
        <begin position="1"/>
        <end position="23"/>
    </location>
</feature>
<evidence type="ECO:0000256" key="3">
    <source>
        <dbReference type="ARBA" id="ARBA00022989"/>
    </source>
</evidence>
<evidence type="ECO:0000256" key="2">
    <source>
        <dbReference type="ARBA" id="ARBA00022692"/>
    </source>
</evidence>
<dbReference type="InterPro" id="IPR000537">
    <property type="entry name" value="UbiA_prenyltransferase"/>
</dbReference>
<reference evidence="7" key="1">
    <citation type="journal article" date="2020" name="Phytopathology">
        <title>Genome Sequence Resources of Colletotrichum truncatum, C. plurivorum, C. musicola, and C. sojae: Four Species Pathogenic to Soybean (Glycine max).</title>
        <authorList>
            <person name="Rogerio F."/>
            <person name="Boufleur T.R."/>
            <person name="Ciampi-Guillardi M."/>
            <person name="Sukno S.A."/>
            <person name="Thon M.R."/>
            <person name="Massola Junior N.S."/>
            <person name="Baroncelli R."/>
        </authorList>
    </citation>
    <scope>NUCLEOTIDE SEQUENCE</scope>
    <source>
        <strain evidence="7">LFN0074</strain>
    </source>
</reference>
<feature type="transmembrane region" description="Helical" evidence="6">
    <location>
        <begin position="161"/>
        <end position="192"/>
    </location>
</feature>
<feature type="transmembrane region" description="Helical" evidence="6">
    <location>
        <begin position="328"/>
        <end position="347"/>
    </location>
</feature>
<proteinExistence type="predicted"/>
<evidence type="ECO:0000256" key="4">
    <source>
        <dbReference type="ARBA" id="ARBA00023136"/>
    </source>
</evidence>
<keyword evidence="4 6" id="KW-0472">Membrane</keyword>
<dbReference type="PANTHER" id="PTHR42723">
    <property type="entry name" value="CHLOROPHYLL SYNTHASE"/>
    <property type="match status" value="1"/>
</dbReference>